<proteinExistence type="predicted"/>
<dbReference type="SUPFAM" id="SSF47473">
    <property type="entry name" value="EF-hand"/>
    <property type="match status" value="1"/>
</dbReference>
<feature type="region of interest" description="Disordered" evidence="2">
    <location>
        <begin position="1"/>
        <end position="28"/>
    </location>
</feature>
<dbReference type="AlphaFoldDB" id="A0A9Q0NKM5"/>
<sequence>MEKSAEGSSRASTEKRKTSGGNGQVLDGSDIMELVGNEEVFGSYIDHKFQELDRDRDGKLSLKELEPAVADIGSALGLPAQGSSPDSDHLYTESVSWVSLTVALYFSHLTSIIVFPLHVGVLNEFTHGKQEKVSKTGFKDVLSDFLLGMASGLKRDPIVILRIDGEDLLEFINGPDYEAEMALLFSQLESPDGSSLHDHIVKVLEQLTVDQGMPPSSESWVKSNIVERTLQSCTVQDHDKPLSQETFLVEFKKVAGSVAQHLKEQPVIVAHCENTFEGSGIKRLLCNKFELDKTLNTAMENAPKDRNGKISKEYLRVALDAIAPSAGLPPIGAIHEMDEVIGEVLKMMNADDGKLVKEDEFKKMLTEIMGTIMLQLECKPRLHFFKYCCP</sequence>
<evidence type="ECO:0000313" key="5">
    <source>
        <dbReference type="Proteomes" id="UP001151529"/>
    </source>
</evidence>
<evidence type="ECO:0000259" key="3">
    <source>
        <dbReference type="PROSITE" id="PS50222"/>
    </source>
</evidence>
<dbReference type="Gene3D" id="1.10.238.10">
    <property type="entry name" value="EF-hand"/>
    <property type="match status" value="1"/>
</dbReference>
<comment type="caution">
    <text evidence="4">The sequence shown here is derived from an EMBL/GenBank/DDBJ whole genome shotgun (WGS) entry which is preliminary data.</text>
</comment>
<protein>
    <submittedName>
        <fullName evidence="4">CALCIUM-BINDING EF-HAND FAMILY PROTEIN-RELATED</fullName>
    </submittedName>
</protein>
<feature type="domain" description="EF-hand" evidence="3">
    <location>
        <begin position="40"/>
        <end position="75"/>
    </location>
</feature>
<gene>
    <name evidence="4" type="ORF">OIU85_015245</name>
</gene>
<evidence type="ECO:0000256" key="1">
    <source>
        <dbReference type="ARBA" id="ARBA00022837"/>
    </source>
</evidence>
<dbReference type="GO" id="GO:0005509">
    <property type="term" value="F:calcium ion binding"/>
    <property type="evidence" value="ECO:0007669"/>
    <property type="project" value="InterPro"/>
</dbReference>
<organism evidence="4 5">
    <name type="scientific">Salix viminalis</name>
    <name type="common">Common osier</name>
    <name type="synonym">Basket willow</name>
    <dbReference type="NCBI Taxonomy" id="40686"/>
    <lineage>
        <taxon>Eukaryota</taxon>
        <taxon>Viridiplantae</taxon>
        <taxon>Streptophyta</taxon>
        <taxon>Embryophyta</taxon>
        <taxon>Tracheophyta</taxon>
        <taxon>Spermatophyta</taxon>
        <taxon>Magnoliopsida</taxon>
        <taxon>eudicotyledons</taxon>
        <taxon>Gunneridae</taxon>
        <taxon>Pentapetalae</taxon>
        <taxon>rosids</taxon>
        <taxon>fabids</taxon>
        <taxon>Malpighiales</taxon>
        <taxon>Salicaceae</taxon>
        <taxon>Saliceae</taxon>
        <taxon>Salix</taxon>
    </lineage>
</organism>
<dbReference type="Proteomes" id="UP001151529">
    <property type="component" value="Chromosome 9"/>
</dbReference>
<keyword evidence="1" id="KW-0106">Calcium</keyword>
<accession>A0A9Q0NKM5</accession>
<dbReference type="PANTHER" id="PTHR34574:SF13">
    <property type="entry name" value="EF-HAND DOMAIN-CONTAINING PROTEIN"/>
    <property type="match status" value="1"/>
</dbReference>
<dbReference type="EMBL" id="JAPFFL010000019">
    <property type="protein sequence ID" value="KAJ6671483.1"/>
    <property type="molecule type" value="Genomic_DNA"/>
</dbReference>
<dbReference type="SMART" id="SM00054">
    <property type="entry name" value="EFh"/>
    <property type="match status" value="3"/>
</dbReference>
<evidence type="ECO:0000256" key="2">
    <source>
        <dbReference type="SAM" id="MobiDB-lite"/>
    </source>
</evidence>
<reference evidence="4" key="1">
    <citation type="submission" date="2022-11" db="EMBL/GenBank/DDBJ databases">
        <authorList>
            <person name="Hyden B.L."/>
            <person name="Feng K."/>
            <person name="Yates T."/>
            <person name="Jawdy S."/>
            <person name="Smart L.B."/>
            <person name="Muchero W."/>
        </authorList>
    </citation>
    <scope>NUCLEOTIDE SEQUENCE</scope>
    <source>
        <tissue evidence="4">Shoot tip</tissue>
    </source>
</reference>
<feature type="domain" description="EF-hand" evidence="3">
    <location>
        <begin position="290"/>
        <end position="325"/>
    </location>
</feature>
<name>A0A9Q0NKM5_SALVM</name>
<keyword evidence="5" id="KW-1185">Reference proteome</keyword>
<reference evidence="4" key="2">
    <citation type="journal article" date="2023" name="Int. J. Mol. Sci.">
        <title>De Novo Assembly and Annotation of 11 Diverse Shrub Willow (Salix) Genomes Reveals Novel Gene Organization in Sex-Linked Regions.</title>
        <authorList>
            <person name="Hyden B."/>
            <person name="Feng K."/>
            <person name="Yates T.B."/>
            <person name="Jawdy S."/>
            <person name="Cereghino C."/>
            <person name="Smart L.B."/>
            <person name="Muchero W."/>
        </authorList>
    </citation>
    <scope>NUCLEOTIDE SEQUENCE [LARGE SCALE GENOMIC DNA]</scope>
    <source>
        <tissue evidence="4">Shoot tip</tissue>
    </source>
</reference>
<dbReference type="InterPro" id="IPR018247">
    <property type="entry name" value="EF_Hand_1_Ca_BS"/>
</dbReference>
<dbReference type="InterPro" id="IPR011992">
    <property type="entry name" value="EF-hand-dom_pair"/>
</dbReference>
<dbReference type="InterPro" id="IPR002048">
    <property type="entry name" value="EF_hand_dom"/>
</dbReference>
<dbReference type="PANTHER" id="PTHR34574">
    <property type="entry name" value="CALCIUM-BINDING EF-HAND FAMILY PROTEIN-RELATED"/>
    <property type="match status" value="1"/>
</dbReference>
<dbReference type="PROSITE" id="PS50222">
    <property type="entry name" value="EF_HAND_2"/>
    <property type="match status" value="2"/>
</dbReference>
<dbReference type="OrthoDB" id="1881481at2759"/>
<evidence type="ECO:0000313" key="4">
    <source>
        <dbReference type="EMBL" id="KAJ6671483.1"/>
    </source>
</evidence>
<feature type="compositionally biased region" description="Polar residues" evidence="2">
    <location>
        <begin position="1"/>
        <end position="11"/>
    </location>
</feature>
<dbReference type="PROSITE" id="PS00018">
    <property type="entry name" value="EF_HAND_1"/>
    <property type="match status" value="1"/>
</dbReference>